<dbReference type="GO" id="GO:0006956">
    <property type="term" value="P:complement activation"/>
    <property type="evidence" value="ECO:0007669"/>
    <property type="project" value="TreeGrafter"/>
</dbReference>
<evidence type="ECO:0000313" key="11">
    <source>
        <dbReference type="Proteomes" id="UP000001074"/>
    </source>
</evidence>
<evidence type="ECO:0000256" key="5">
    <source>
        <dbReference type="ARBA" id="ARBA00022737"/>
    </source>
</evidence>
<feature type="domain" description="Sushi" evidence="9">
    <location>
        <begin position="253"/>
        <end position="311"/>
    </location>
</feature>
<dbReference type="InterPro" id="IPR035976">
    <property type="entry name" value="Sushi/SCR/CCP_sf"/>
</dbReference>
<keyword evidence="11" id="KW-1185">Reference proteome</keyword>
<dbReference type="CDD" id="cd00033">
    <property type="entry name" value="CCP"/>
    <property type="match status" value="3"/>
</dbReference>
<dbReference type="OMA" id="QSERIRC"/>
<keyword evidence="3 8" id="KW-0768">Sushi</keyword>
<dbReference type="EMBL" id="AAPE02050905">
    <property type="status" value="NOT_ANNOTATED_CDS"/>
    <property type="molecule type" value="Genomic_DNA"/>
</dbReference>
<evidence type="ECO:0000256" key="7">
    <source>
        <dbReference type="ARBA" id="ARBA00023180"/>
    </source>
</evidence>
<keyword evidence="4" id="KW-0732">Signal</keyword>
<reference evidence="10" key="3">
    <citation type="submission" date="2025-09" db="UniProtKB">
        <authorList>
            <consortium name="Ensembl"/>
        </authorList>
    </citation>
    <scope>IDENTIFICATION</scope>
</reference>
<evidence type="ECO:0000256" key="6">
    <source>
        <dbReference type="ARBA" id="ARBA00023157"/>
    </source>
</evidence>
<dbReference type="Proteomes" id="UP000001074">
    <property type="component" value="Unassembled WGS sequence"/>
</dbReference>
<dbReference type="Pfam" id="PF00084">
    <property type="entry name" value="Sushi"/>
    <property type="match status" value="5"/>
</dbReference>
<dbReference type="InterPro" id="IPR051503">
    <property type="entry name" value="ComplSys_Reg/VirEntry_Med"/>
</dbReference>
<dbReference type="PROSITE" id="PS50923">
    <property type="entry name" value="SUSHI"/>
    <property type="match status" value="3"/>
</dbReference>
<evidence type="ECO:0000256" key="2">
    <source>
        <dbReference type="ARBA" id="ARBA00022525"/>
    </source>
</evidence>
<keyword evidence="6 8" id="KW-1015">Disulfide bond</keyword>
<reference evidence="10 11" key="1">
    <citation type="journal article" date="2011" name="Nature">
        <title>A high-resolution map of human evolutionary constraint using 29 mammals.</title>
        <authorList>
            <person name="Lindblad-Toh K."/>
            <person name="Garber M."/>
            <person name="Zuk O."/>
            <person name="Lin M.F."/>
            <person name="Parker B.J."/>
            <person name="Washietl S."/>
            <person name="Kheradpour P."/>
            <person name="Ernst J."/>
            <person name="Jordan G."/>
            <person name="Mauceli E."/>
            <person name="Ward L.D."/>
            <person name="Lowe C.B."/>
            <person name="Holloway A.K."/>
            <person name="Clamp M."/>
            <person name="Gnerre S."/>
            <person name="Alfoldi J."/>
            <person name="Beal K."/>
            <person name="Chang J."/>
            <person name="Clawson H."/>
            <person name="Cuff J."/>
            <person name="Di Palma F."/>
            <person name="Fitzgerald S."/>
            <person name="Flicek P."/>
            <person name="Guttman M."/>
            <person name="Hubisz M.J."/>
            <person name="Jaffe D.B."/>
            <person name="Jungreis I."/>
            <person name="Kent W.J."/>
            <person name="Kostka D."/>
            <person name="Lara M."/>
            <person name="Martins A.L."/>
            <person name="Massingham T."/>
            <person name="Moltke I."/>
            <person name="Raney B.J."/>
            <person name="Rasmussen M.D."/>
            <person name="Robinson J."/>
            <person name="Stark A."/>
            <person name="Vilella A.J."/>
            <person name="Wen J."/>
            <person name="Xie X."/>
            <person name="Zody M.C."/>
            <person name="Baldwin J."/>
            <person name="Bloom T."/>
            <person name="Chin C.W."/>
            <person name="Heiman D."/>
            <person name="Nicol R."/>
            <person name="Nusbaum C."/>
            <person name="Young S."/>
            <person name="Wilkinson J."/>
            <person name="Worley K.C."/>
            <person name="Kovar C.L."/>
            <person name="Muzny D.M."/>
            <person name="Gibbs R.A."/>
            <person name="Cree A."/>
            <person name="Dihn H.H."/>
            <person name="Fowler G."/>
            <person name="Jhangiani S."/>
            <person name="Joshi V."/>
            <person name="Lee S."/>
            <person name="Lewis L.R."/>
            <person name="Nazareth L.V."/>
            <person name="Okwuonu G."/>
            <person name="Santibanez J."/>
            <person name="Warren W.C."/>
            <person name="Mardis E.R."/>
            <person name="Weinstock G.M."/>
            <person name="Wilson R.K."/>
            <person name="Delehaunty K."/>
            <person name="Dooling D."/>
            <person name="Fronik C."/>
            <person name="Fulton L."/>
            <person name="Fulton B."/>
            <person name="Graves T."/>
            <person name="Minx P."/>
            <person name="Sodergren E."/>
            <person name="Birney E."/>
            <person name="Margulies E.H."/>
            <person name="Herrero J."/>
            <person name="Green E.D."/>
            <person name="Haussler D."/>
            <person name="Siepel A."/>
            <person name="Goldman N."/>
            <person name="Pollard K.S."/>
            <person name="Pedersen J.S."/>
            <person name="Lander E.S."/>
            <person name="Kellis M."/>
        </authorList>
    </citation>
    <scope>NUCLEOTIDE SEQUENCE [LARGE SCALE GENOMIC DNA]</scope>
</reference>
<dbReference type="SUPFAM" id="SSF57535">
    <property type="entry name" value="Complement control module/SCR domain"/>
    <property type="match status" value="5"/>
</dbReference>
<dbReference type="GO" id="GO:0001851">
    <property type="term" value="F:complement component C3b binding"/>
    <property type="evidence" value="ECO:0007669"/>
    <property type="project" value="TreeGrafter"/>
</dbReference>
<sequence length="375" mass="42340">CDFPEIKHGRIYREDSIRPYFPASVGQSFPYSCDKNYVRHSPFFWGSITCTPEGWTPKVPCRRKCVFNASEHEQFPFKVKNLQGDTMKVDCSGYSLPNSQSTVTCTENGWSSPPRCITRVRSTGQCGRPPAIDNGDITTYPLAKQKIYVHSESVYAPGSSVEYQCQAYYQLKGNRRIMCSDGQWSEPPKCLDLSCGRPPTVQNAIIPNQKPRYQHGDTARYECRHPLGLFGKAVVTCLSGKWTDPPECKESTGQCGPPPAIDNGDITTYISPFYAPGSSVEYQCQAYYQLKGNRRITCRDGQWSEPPKCLDACVISEEIMKEHNIQLKWSYAKKIYSGTNDYVEFVCRPPYRRVSPASAFRAQCLEGKMEFPTCA</sequence>
<keyword evidence="2" id="KW-0964">Secreted</keyword>
<dbReference type="SMART" id="SM00032">
    <property type="entry name" value="CCP"/>
    <property type="match status" value="6"/>
</dbReference>
<feature type="domain" description="Sushi" evidence="9">
    <location>
        <begin position="193"/>
        <end position="250"/>
    </location>
</feature>
<evidence type="ECO:0000256" key="4">
    <source>
        <dbReference type="ARBA" id="ARBA00022729"/>
    </source>
</evidence>
<organism evidence="10 11">
    <name type="scientific">Myotis lucifugus</name>
    <name type="common">Little brown bat</name>
    <dbReference type="NCBI Taxonomy" id="59463"/>
    <lineage>
        <taxon>Eukaryota</taxon>
        <taxon>Metazoa</taxon>
        <taxon>Chordata</taxon>
        <taxon>Craniata</taxon>
        <taxon>Vertebrata</taxon>
        <taxon>Euteleostomi</taxon>
        <taxon>Mammalia</taxon>
        <taxon>Eutheria</taxon>
        <taxon>Laurasiatheria</taxon>
        <taxon>Chiroptera</taxon>
        <taxon>Yangochiroptera</taxon>
        <taxon>Vespertilionidae</taxon>
        <taxon>Myotis</taxon>
    </lineage>
</organism>
<evidence type="ECO:0000256" key="8">
    <source>
        <dbReference type="PROSITE-ProRule" id="PRU00302"/>
    </source>
</evidence>
<dbReference type="PANTHER" id="PTHR45785:SF12">
    <property type="entry name" value="COMPLEMENT FACTOR H-RELATED PROTEIN 1-RELATED"/>
    <property type="match status" value="1"/>
</dbReference>
<evidence type="ECO:0000313" key="10">
    <source>
        <dbReference type="Ensembl" id="ENSMLUP00000020290.1"/>
    </source>
</evidence>
<proteinExistence type="predicted"/>
<feature type="disulfide bond" evidence="8">
    <location>
        <begin position="255"/>
        <end position="298"/>
    </location>
</feature>
<keyword evidence="7" id="KW-0325">Glycoprotein</keyword>
<dbReference type="HOGENOM" id="CLU_020107_3_0_1"/>
<dbReference type="FunFam" id="2.10.70.10:FF:000026">
    <property type="entry name" value="Complement inhibitory factor H"/>
    <property type="match status" value="2"/>
</dbReference>
<dbReference type="PANTHER" id="PTHR45785">
    <property type="entry name" value="COMPLEMENT FACTOR H-RELATED"/>
    <property type="match status" value="1"/>
</dbReference>
<comment type="caution">
    <text evidence="8">Lacks conserved residue(s) required for the propagation of feature annotation.</text>
</comment>
<evidence type="ECO:0000256" key="1">
    <source>
        <dbReference type="ARBA" id="ARBA00004613"/>
    </source>
</evidence>
<dbReference type="eggNOG" id="ENOG502QVSB">
    <property type="taxonomic scope" value="Eukaryota"/>
</dbReference>
<comment type="subcellular location">
    <subcellularLocation>
        <location evidence="1">Secreted</location>
    </subcellularLocation>
</comment>
<dbReference type="InParanoid" id="G1Q9A7"/>
<dbReference type="InterPro" id="IPR000436">
    <property type="entry name" value="Sushi_SCR_CCP_dom"/>
</dbReference>
<dbReference type="GO" id="GO:0005615">
    <property type="term" value="C:extracellular space"/>
    <property type="evidence" value="ECO:0007669"/>
    <property type="project" value="TreeGrafter"/>
</dbReference>
<name>G1Q9A7_MYOLU</name>
<dbReference type="FunFam" id="2.10.70.10:FF:000060">
    <property type="entry name" value="Complement inhibitory factor H"/>
    <property type="match status" value="1"/>
</dbReference>
<evidence type="ECO:0000256" key="3">
    <source>
        <dbReference type="ARBA" id="ARBA00022659"/>
    </source>
</evidence>
<keyword evidence="5" id="KW-0677">Repeat</keyword>
<accession>G1Q9A7</accession>
<reference evidence="10" key="2">
    <citation type="submission" date="2025-08" db="UniProtKB">
        <authorList>
            <consortium name="Ensembl"/>
        </authorList>
    </citation>
    <scope>IDENTIFICATION</scope>
</reference>
<dbReference type="Gene3D" id="2.10.70.10">
    <property type="entry name" value="Complement Module, domain 1"/>
    <property type="match status" value="6"/>
</dbReference>
<evidence type="ECO:0000259" key="9">
    <source>
        <dbReference type="PROSITE" id="PS50923"/>
    </source>
</evidence>
<feature type="domain" description="Sushi" evidence="9">
    <location>
        <begin position="124"/>
        <end position="192"/>
    </location>
</feature>
<dbReference type="GeneTree" id="ENSGT00940000154386"/>
<dbReference type="FunFam" id="2.10.70.10:FF:000054">
    <property type="entry name" value="Complement inhibitory factor H"/>
    <property type="match status" value="1"/>
</dbReference>
<protein>
    <recommendedName>
        <fullName evidence="9">Sushi domain-containing protein</fullName>
    </recommendedName>
</protein>
<dbReference type="Ensembl" id="ENSMLUT00000029518.1">
    <property type="protein sequence ID" value="ENSMLUP00000020290.1"/>
    <property type="gene ID" value="ENSMLUG00000024529.1"/>
</dbReference>
<dbReference type="AlphaFoldDB" id="G1Q9A7"/>